<organism evidence="5 6">
    <name type="scientific">Rhodococcus rhodochrous</name>
    <dbReference type="NCBI Taxonomy" id="1829"/>
    <lineage>
        <taxon>Bacteria</taxon>
        <taxon>Bacillati</taxon>
        <taxon>Actinomycetota</taxon>
        <taxon>Actinomycetes</taxon>
        <taxon>Mycobacteriales</taxon>
        <taxon>Nocardiaceae</taxon>
        <taxon>Rhodococcus</taxon>
    </lineage>
</organism>
<accession>A0AA46WYH9</accession>
<dbReference type="Pfam" id="PF00501">
    <property type="entry name" value="AMP-binding"/>
    <property type="match status" value="1"/>
</dbReference>
<reference evidence="5 6" key="1">
    <citation type="journal article" date="2021" name="Front. Microbiol.">
        <title>Bacterial Transformation of Aromatic Monomers in Softwood Black Liquor.</title>
        <authorList>
            <person name="Navas L.E."/>
            <person name="Dexter G."/>
            <person name="Liu J."/>
            <person name="Levy-Booth D."/>
            <person name="Cho M."/>
            <person name="Jang S.K."/>
            <person name="Mansfield S.D."/>
            <person name="Renneckar S."/>
            <person name="Mohn W.W."/>
            <person name="Eltis L.D."/>
        </authorList>
    </citation>
    <scope>NUCLEOTIDE SEQUENCE [LARGE SCALE GENOMIC DNA]</scope>
    <source>
        <strain evidence="5 6">GD02</strain>
    </source>
</reference>
<evidence type="ECO:0000313" key="6">
    <source>
        <dbReference type="Proteomes" id="UP001162740"/>
    </source>
</evidence>
<evidence type="ECO:0000259" key="3">
    <source>
        <dbReference type="Pfam" id="PF00501"/>
    </source>
</evidence>
<dbReference type="PROSITE" id="PS00455">
    <property type="entry name" value="AMP_BINDING"/>
    <property type="match status" value="1"/>
</dbReference>
<evidence type="ECO:0000256" key="2">
    <source>
        <dbReference type="ARBA" id="ARBA00022598"/>
    </source>
</evidence>
<dbReference type="Gene3D" id="2.30.38.10">
    <property type="entry name" value="Luciferase, Domain 3"/>
    <property type="match status" value="1"/>
</dbReference>
<protein>
    <submittedName>
        <fullName evidence="5">AMP-binding protein</fullName>
    </submittedName>
</protein>
<dbReference type="Proteomes" id="UP001162740">
    <property type="component" value="Chromosome"/>
</dbReference>
<dbReference type="GO" id="GO:0006631">
    <property type="term" value="P:fatty acid metabolic process"/>
    <property type="evidence" value="ECO:0007669"/>
    <property type="project" value="TreeGrafter"/>
</dbReference>
<dbReference type="RefSeq" id="WP_229583443.1">
    <property type="nucleotide sequence ID" value="NZ_CP083974.1"/>
</dbReference>
<dbReference type="Pfam" id="PF13193">
    <property type="entry name" value="AMP-binding_C"/>
    <property type="match status" value="1"/>
</dbReference>
<dbReference type="EMBL" id="CP083974">
    <property type="protein sequence ID" value="UZF45706.1"/>
    <property type="molecule type" value="Genomic_DNA"/>
</dbReference>
<dbReference type="InterPro" id="IPR020845">
    <property type="entry name" value="AMP-binding_CS"/>
</dbReference>
<dbReference type="SUPFAM" id="SSF56801">
    <property type="entry name" value="Acetyl-CoA synthetase-like"/>
    <property type="match status" value="1"/>
</dbReference>
<evidence type="ECO:0000259" key="4">
    <source>
        <dbReference type="Pfam" id="PF13193"/>
    </source>
</evidence>
<dbReference type="PANTHER" id="PTHR43201">
    <property type="entry name" value="ACYL-COA SYNTHETASE"/>
    <property type="match status" value="1"/>
</dbReference>
<comment type="similarity">
    <text evidence="1">Belongs to the ATP-dependent AMP-binding enzyme family.</text>
</comment>
<gene>
    <name evidence="5" type="ORF">KUM34_003155</name>
</gene>
<evidence type="ECO:0000256" key="1">
    <source>
        <dbReference type="ARBA" id="ARBA00006432"/>
    </source>
</evidence>
<dbReference type="InterPro" id="IPR000873">
    <property type="entry name" value="AMP-dep_synth/lig_dom"/>
</dbReference>
<keyword evidence="2" id="KW-0436">Ligase</keyword>
<name>A0AA46WYH9_RHORH</name>
<proteinExistence type="inferred from homology"/>
<dbReference type="InterPro" id="IPR045851">
    <property type="entry name" value="AMP-bd_C_sf"/>
</dbReference>
<dbReference type="PANTHER" id="PTHR43201:SF5">
    <property type="entry name" value="MEDIUM-CHAIN ACYL-COA LIGASE ACSF2, MITOCHONDRIAL"/>
    <property type="match status" value="1"/>
</dbReference>
<dbReference type="InterPro" id="IPR025110">
    <property type="entry name" value="AMP-bd_C"/>
</dbReference>
<dbReference type="AlphaFoldDB" id="A0AA46WYH9"/>
<feature type="domain" description="AMP-dependent synthetase/ligase" evidence="3">
    <location>
        <begin position="29"/>
        <end position="427"/>
    </location>
</feature>
<evidence type="ECO:0000313" key="5">
    <source>
        <dbReference type="EMBL" id="UZF45706.1"/>
    </source>
</evidence>
<dbReference type="GO" id="GO:0031956">
    <property type="term" value="F:medium-chain fatty acid-CoA ligase activity"/>
    <property type="evidence" value="ECO:0007669"/>
    <property type="project" value="TreeGrafter"/>
</dbReference>
<dbReference type="Gene3D" id="3.40.50.980">
    <property type="match status" value="2"/>
</dbReference>
<feature type="domain" description="AMP-binding enzyme C-terminal" evidence="4">
    <location>
        <begin position="478"/>
        <end position="554"/>
    </location>
</feature>
<sequence length="579" mass="62642">MNLDTTTERRSALEARYAPWQPRTTAQLFDEVADQYPERPFVLSDDRTYTYAEMGRWSVRLAAGLLAIGVQPGDHVAVDMANFADFVALKLAVARIGAVSVAVNYLLRHEELAYVLRQSESRVLITMDEFRGLDYLDCLDRIAPGWEDGGGGDVLPRLRYVFVRAVDSAQPRRGAPLSCLEAAGMAIPDEQIYAITRGVSARTVSDIVYTSGTTGKPKGVMLVHDAVTRTAYGSAYTRAFQDGRRIGYALPMYHVFGYVEAMVAVLFVGGAVAPQATFDPEAMLASVARHGINELICVPAMTSRLLDVAADGDFDLSSLSTMFSSGTAHSPEMWQRMLDVLGVEELFTAYGQSETTASAVCTMPGDALVRFQTTNGTVKPACAAGDPDLGGHMAVYKVIATDTGADVPIGQVGELVVRGPSVTPGYYNKATETAALFTADGWMHTGDLGRLDADGYLTLTGRIKESYRCGGELVLPSEVEAVLNRHSAVKAAHVVGIPHERMGEIGCAFVVPAEGAEIDERELITYCNDLLARFKVPAYVLVVDESELPVTVTGRVQKFHLVQRATEVLAHRAETVNQP</sequence>
<dbReference type="Gene3D" id="3.30.300.30">
    <property type="match status" value="1"/>
</dbReference>